<dbReference type="EMBL" id="JH159151">
    <property type="protein sequence ID" value="EGZ29072.1"/>
    <property type="molecule type" value="Genomic_DNA"/>
</dbReference>
<dbReference type="KEGG" id="psoj:PHYSODRAFT_294388"/>
<dbReference type="RefSeq" id="XP_009516347.1">
    <property type="nucleotide sequence ID" value="XM_009518052.1"/>
</dbReference>
<evidence type="ECO:0000313" key="3">
    <source>
        <dbReference type="Proteomes" id="UP000002640"/>
    </source>
</evidence>
<dbReference type="GeneID" id="20641094"/>
<dbReference type="AlphaFoldDB" id="G4YGF9"/>
<keyword evidence="3" id="KW-1185">Reference proteome</keyword>
<feature type="chain" id="PRO_5003471245" evidence="1">
    <location>
        <begin position="20"/>
        <end position="219"/>
    </location>
</feature>
<dbReference type="Proteomes" id="UP000002640">
    <property type="component" value="Unassembled WGS sequence"/>
</dbReference>
<keyword evidence="1" id="KW-0732">Signal</keyword>
<dbReference type="InParanoid" id="G4YGF9"/>
<feature type="signal peptide" evidence="1">
    <location>
        <begin position="1"/>
        <end position="19"/>
    </location>
</feature>
<evidence type="ECO:0000313" key="2">
    <source>
        <dbReference type="EMBL" id="EGZ29072.1"/>
    </source>
</evidence>
<proteinExistence type="predicted"/>
<protein>
    <submittedName>
        <fullName evidence="2">Uncharacterized protein</fullName>
    </submittedName>
</protein>
<sequence>MKRLLALTLGPLWTVGISALQENNSGLGSTSSSGSGDATADGDTVGGSATSIYLPTEVLQNQLLNATGMEPDSLVEVASSYSVLQDGSPGLADVAAPNTNIFTSVLIVPAIASNNTEADITSILEQPQTNSTDDLSGRTQLMYNCTSAANLWNLLEDPNVVMLEDIELFGNDTNEDDSGSDGMLWADVGANTSAAGNTTEIPREIVVVALIKWRIARIS</sequence>
<accession>G4YGF9</accession>
<reference evidence="2 3" key="1">
    <citation type="journal article" date="2006" name="Science">
        <title>Phytophthora genome sequences uncover evolutionary origins and mechanisms of pathogenesis.</title>
        <authorList>
            <person name="Tyler B.M."/>
            <person name="Tripathy S."/>
            <person name="Zhang X."/>
            <person name="Dehal P."/>
            <person name="Jiang R.H."/>
            <person name="Aerts A."/>
            <person name="Arredondo F.D."/>
            <person name="Baxter L."/>
            <person name="Bensasson D."/>
            <person name="Beynon J.L."/>
            <person name="Chapman J."/>
            <person name="Damasceno C.M."/>
            <person name="Dorrance A.E."/>
            <person name="Dou D."/>
            <person name="Dickerman A.W."/>
            <person name="Dubchak I.L."/>
            <person name="Garbelotto M."/>
            <person name="Gijzen M."/>
            <person name="Gordon S.G."/>
            <person name="Govers F."/>
            <person name="Grunwald N.J."/>
            <person name="Huang W."/>
            <person name="Ivors K.L."/>
            <person name="Jones R.W."/>
            <person name="Kamoun S."/>
            <person name="Krampis K."/>
            <person name="Lamour K.H."/>
            <person name="Lee M.K."/>
            <person name="McDonald W.H."/>
            <person name="Medina M."/>
            <person name="Meijer H.J."/>
            <person name="Nordberg E.K."/>
            <person name="Maclean D.J."/>
            <person name="Ospina-Giraldo M.D."/>
            <person name="Morris P.F."/>
            <person name="Phuntumart V."/>
            <person name="Putnam N.H."/>
            <person name="Rash S."/>
            <person name="Rose J.K."/>
            <person name="Sakihama Y."/>
            <person name="Salamov A.A."/>
            <person name="Savidor A."/>
            <person name="Scheuring C.F."/>
            <person name="Smith B.M."/>
            <person name="Sobral B.W."/>
            <person name="Terry A."/>
            <person name="Torto-Alalibo T.A."/>
            <person name="Win J."/>
            <person name="Xu Z."/>
            <person name="Zhang H."/>
            <person name="Grigoriev I.V."/>
            <person name="Rokhsar D.S."/>
            <person name="Boore J.L."/>
        </authorList>
    </citation>
    <scope>NUCLEOTIDE SEQUENCE [LARGE SCALE GENOMIC DNA]</scope>
    <source>
        <strain evidence="2 3">P6497</strain>
    </source>
</reference>
<name>G4YGF9_PHYSP</name>
<gene>
    <name evidence="2" type="ORF">PHYSODRAFT_294388</name>
</gene>
<dbReference type="STRING" id="1094619.G4YGF9"/>
<evidence type="ECO:0000256" key="1">
    <source>
        <dbReference type="SAM" id="SignalP"/>
    </source>
</evidence>
<organism evidence="2 3">
    <name type="scientific">Phytophthora sojae (strain P6497)</name>
    <name type="common">Soybean stem and root rot agent</name>
    <name type="synonym">Phytophthora megasperma f. sp. glycines</name>
    <dbReference type="NCBI Taxonomy" id="1094619"/>
    <lineage>
        <taxon>Eukaryota</taxon>
        <taxon>Sar</taxon>
        <taxon>Stramenopiles</taxon>
        <taxon>Oomycota</taxon>
        <taxon>Peronosporomycetes</taxon>
        <taxon>Peronosporales</taxon>
        <taxon>Peronosporaceae</taxon>
        <taxon>Phytophthora</taxon>
    </lineage>
</organism>